<feature type="transmembrane region" description="Helical" evidence="5">
    <location>
        <begin position="230"/>
        <end position="246"/>
    </location>
</feature>
<dbReference type="PANTHER" id="PTHR42718:SF48">
    <property type="entry name" value="CONSERVED TWO-DOMAIN MEMBRANE PROTEIN-RELATED"/>
    <property type="match status" value="1"/>
</dbReference>
<dbReference type="Pfam" id="PF07690">
    <property type="entry name" value="MFS_1"/>
    <property type="match status" value="1"/>
</dbReference>
<feature type="transmembrane region" description="Helical" evidence="5">
    <location>
        <begin position="48"/>
        <end position="67"/>
    </location>
</feature>
<keyword evidence="2 5" id="KW-0812">Transmembrane</keyword>
<feature type="transmembrane region" description="Helical" evidence="5">
    <location>
        <begin position="104"/>
        <end position="129"/>
    </location>
</feature>
<dbReference type="EMBL" id="CAFABA010000162">
    <property type="protein sequence ID" value="CAB4836289.1"/>
    <property type="molecule type" value="Genomic_DNA"/>
</dbReference>
<evidence type="ECO:0000256" key="3">
    <source>
        <dbReference type="ARBA" id="ARBA00022989"/>
    </source>
</evidence>
<dbReference type="InterPro" id="IPR011701">
    <property type="entry name" value="MFS"/>
</dbReference>
<feature type="transmembrane region" description="Helical" evidence="5">
    <location>
        <begin position="79"/>
        <end position="98"/>
    </location>
</feature>
<feature type="transmembrane region" description="Helical" evidence="5">
    <location>
        <begin position="136"/>
        <end position="161"/>
    </location>
</feature>
<dbReference type="InterPro" id="IPR036259">
    <property type="entry name" value="MFS_trans_sf"/>
</dbReference>
<evidence type="ECO:0000256" key="2">
    <source>
        <dbReference type="ARBA" id="ARBA00022692"/>
    </source>
</evidence>
<evidence type="ECO:0000313" key="8">
    <source>
        <dbReference type="EMBL" id="CAB4836289.1"/>
    </source>
</evidence>
<feature type="transmembrane region" description="Helical" evidence="5">
    <location>
        <begin position="398"/>
        <end position="419"/>
    </location>
</feature>
<dbReference type="PANTHER" id="PTHR42718">
    <property type="entry name" value="MAJOR FACILITATOR SUPERFAMILY MULTIDRUG TRANSPORTER MFSC"/>
    <property type="match status" value="1"/>
</dbReference>
<organism evidence="9">
    <name type="scientific">freshwater metagenome</name>
    <dbReference type="NCBI Taxonomy" id="449393"/>
    <lineage>
        <taxon>unclassified sequences</taxon>
        <taxon>metagenomes</taxon>
        <taxon>ecological metagenomes</taxon>
    </lineage>
</organism>
<feature type="transmembrane region" description="Helical" evidence="5">
    <location>
        <begin position="356"/>
        <end position="377"/>
    </location>
</feature>
<keyword evidence="4 5" id="KW-0472">Membrane</keyword>
<protein>
    <submittedName>
        <fullName evidence="9">Unannotated protein</fullName>
    </submittedName>
</protein>
<accession>A0A6J7FM46</accession>
<gene>
    <name evidence="7" type="ORF">UFOPK2754_02167</name>
    <name evidence="8" type="ORF">UFOPK3139_02777</name>
    <name evidence="9" type="ORF">UFOPK3543_00386</name>
    <name evidence="10" type="ORF">UFOPK3967_01814</name>
</gene>
<dbReference type="PROSITE" id="PS50850">
    <property type="entry name" value="MFS"/>
    <property type="match status" value="1"/>
</dbReference>
<feature type="transmembrane region" description="Helical" evidence="5">
    <location>
        <begin position="167"/>
        <end position="187"/>
    </location>
</feature>
<proteinExistence type="predicted"/>
<evidence type="ECO:0000313" key="10">
    <source>
        <dbReference type="EMBL" id="CAB5003876.1"/>
    </source>
</evidence>
<evidence type="ECO:0000256" key="5">
    <source>
        <dbReference type="SAM" id="Phobius"/>
    </source>
</evidence>
<name>A0A6J7FM46_9ZZZZ</name>
<dbReference type="PROSITE" id="PS00216">
    <property type="entry name" value="SUGAR_TRANSPORT_1"/>
    <property type="match status" value="1"/>
</dbReference>
<feature type="transmembrane region" description="Helical" evidence="5">
    <location>
        <begin position="300"/>
        <end position="320"/>
    </location>
</feature>
<feature type="transmembrane region" description="Helical" evidence="5">
    <location>
        <begin position="199"/>
        <end position="218"/>
    </location>
</feature>
<dbReference type="CDD" id="cd17321">
    <property type="entry name" value="MFS_MMR_MDR_like"/>
    <property type="match status" value="1"/>
</dbReference>
<dbReference type="InterPro" id="IPR005829">
    <property type="entry name" value="Sugar_transporter_CS"/>
</dbReference>
<dbReference type="Gene3D" id="1.20.1720.10">
    <property type="entry name" value="Multidrug resistance protein D"/>
    <property type="match status" value="1"/>
</dbReference>
<dbReference type="EMBL" id="CAFBMH010000008">
    <property type="protein sequence ID" value="CAB4892663.1"/>
    <property type="molecule type" value="Genomic_DNA"/>
</dbReference>
<dbReference type="SUPFAM" id="SSF103473">
    <property type="entry name" value="MFS general substrate transporter"/>
    <property type="match status" value="1"/>
</dbReference>
<dbReference type="AlphaFoldDB" id="A0A6J7FM46"/>
<evidence type="ECO:0000256" key="4">
    <source>
        <dbReference type="ARBA" id="ARBA00023136"/>
    </source>
</evidence>
<feature type="transmembrane region" description="Helical" evidence="5">
    <location>
        <begin position="12"/>
        <end position="36"/>
    </location>
</feature>
<feature type="transmembrane region" description="Helical" evidence="5">
    <location>
        <begin position="266"/>
        <end position="288"/>
    </location>
</feature>
<dbReference type="GO" id="GO:0022857">
    <property type="term" value="F:transmembrane transporter activity"/>
    <property type="evidence" value="ECO:0007669"/>
    <property type="project" value="InterPro"/>
</dbReference>
<dbReference type="Gene3D" id="1.20.1250.20">
    <property type="entry name" value="MFS general substrate transporter like domains"/>
    <property type="match status" value="1"/>
</dbReference>
<dbReference type="GO" id="GO:0016020">
    <property type="term" value="C:membrane"/>
    <property type="evidence" value="ECO:0007669"/>
    <property type="project" value="UniProtKB-SubCell"/>
</dbReference>
<evidence type="ECO:0000313" key="9">
    <source>
        <dbReference type="EMBL" id="CAB4892663.1"/>
    </source>
</evidence>
<feature type="transmembrane region" description="Helical" evidence="5">
    <location>
        <begin position="332"/>
        <end position="350"/>
    </location>
</feature>
<dbReference type="EMBL" id="CAFBOS010000115">
    <property type="protein sequence ID" value="CAB5003876.1"/>
    <property type="molecule type" value="Genomic_DNA"/>
</dbReference>
<feature type="transmembrane region" description="Helical" evidence="5">
    <location>
        <begin position="431"/>
        <end position="453"/>
    </location>
</feature>
<sequence length="471" mass="49567">MRVSTDSRNNRALALVSLASALGTLDLSLMFVAYPAIKSHFNGESLTLVSWVLTSYSIVAAALLIPAGRIADRLGRRKIFVLSITLFSFGSGLCAIAPSVQFLIAARVVAACGGAMLTPSALAIIMATFPLERRSWAIGVWSTVSGVVGTMGPTIGGVLITYASWRWAFLMNVPIGVACVVLAPRLLEESKVENPGPLPDLLGVSLIMGGIAMLSFAIVQSNVWGWTDRGTLLAFAVAVSALSMFFRRCATQTSPVLDLSIFRPFLFRATTVAALCAGITFWGGYYLFVQFLTVGWGYTYLQAGLLLIPMTLMASVVGVPAGRLMDRYGNRVVMVPSMIAFVMAMTYLGLVLGPRHAIWIVWLPAAVLVGITNAVYFPGVNAAGARTAQPDALGTTAGVVQTLIRVGGALGTALGIALVGEFHRGDNPANLRPAFLVLAAVGVVGALAAFPLATKRFTPESAEPPATIPAS</sequence>
<dbReference type="InterPro" id="IPR020846">
    <property type="entry name" value="MFS_dom"/>
</dbReference>
<reference evidence="9" key="1">
    <citation type="submission" date="2020-05" db="EMBL/GenBank/DDBJ databases">
        <authorList>
            <person name="Chiriac C."/>
            <person name="Salcher M."/>
            <person name="Ghai R."/>
            <person name="Kavagutti S V."/>
        </authorList>
    </citation>
    <scope>NUCLEOTIDE SEQUENCE</scope>
</reference>
<feature type="domain" description="Major facilitator superfamily (MFS) profile" evidence="6">
    <location>
        <begin position="12"/>
        <end position="457"/>
    </location>
</feature>
<evidence type="ECO:0000256" key="1">
    <source>
        <dbReference type="ARBA" id="ARBA00004141"/>
    </source>
</evidence>
<comment type="subcellular location">
    <subcellularLocation>
        <location evidence="1">Membrane</location>
        <topology evidence="1">Multi-pass membrane protein</topology>
    </subcellularLocation>
</comment>
<dbReference type="EMBL" id="CAEZYR010000089">
    <property type="protein sequence ID" value="CAB4757004.1"/>
    <property type="molecule type" value="Genomic_DNA"/>
</dbReference>
<evidence type="ECO:0000259" key="6">
    <source>
        <dbReference type="PROSITE" id="PS50850"/>
    </source>
</evidence>
<keyword evidence="3 5" id="KW-1133">Transmembrane helix</keyword>
<evidence type="ECO:0000313" key="7">
    <source>
        <dbReference type="EMBL" id="CAB4757004.1"/>
    </source>
</evidence>